<protein>
    <submittedName>
        <fullName evidence="2">Uncharacterized protein</fullName>
    </submittedName>
</protein>
<proteinExistence type="predicted"/>
<keyword evidence="1" id="KW-0472">Membrane</keyword>
<sequence>MLFHIPTIIYIIIGGIHSFYIYKKQNHANTLKLVSFHVAWTALIEWISTMGYINLGWIVFITPFIVVTCVLVYISRIISENINSSSFLEEVREATKDINT</sequence>
<dbReference type="EMBL" id="MN739583">
    <property type="protein sequence ID" value="QHT14447.1"/>
    <property type="molecule type" value="Genomic_DNA"/>
</dbReference>
<evidence type="ECO:0000256" key="1">
    <source>
        <dbReference type="SAM" id="Phobius"/>
    </source>
</evidence>
<feature type="transmembrane region" description="Helical" evidence="1">
    <location>
        <begin position="29"/>
        <end position="49"/>
    </location>
</feature>
<keyword evidence="1" id="KW-1133">Transmembrane helix</keyword>
<feature type="transmembrane region" description="Helical" evidence="1">
    <location>
        <begin position="6"/>
        <end position="22"/>
    </location>
</feature>
<feature type="transmembrane region" description="Helical" evidence="1">
    <location>
        <begin position="55"/>
        <end position="74"/>
    </location>
</feature>
<dbReference type="AlphaFoldDB" id="A0A6C0DD56"/>
<evidence type="ECO:0000313" key="2">
    <source>
        <dbReference type="EMBL" id="QHT14447.1"/>
    </source>
</evidence>
<organism evidence="2">
    <name type="scientific">viral metagenome</name>
    <dbReference type="NCBI Taxonomy" id="1070528"/>
    <lineage>
        <taxon>unclassified sequences</taxon>
        <taxon>metagenomes</taxon>
        <taxon>organismal metagenomes</taxon>
    </lineage>
</organism>
<name>A0A6C0DD56_9ZZZZ</name>
<accession>A0A6C0DD56</accession>
<keyword evidence="1" id="KW-0812">Transmembrane</keyword>
<reference evidence="2" key="1">
    <citation type="journal article" date="2020" name="Nature">
        <title>Giant virus diversity and host interactions through global metagenomics.</title>
        <authorList>
            <person name="Schulz F."/>
            <person name="Roux S."/>
            <person name="Paez-Espino D."/>
            <person name="Jungbluth S."/>
            <person name="Walsh D.A."/>
            <person name="Denef V.J."/>
            <person name="McMahon K.D."/>
            <person name="Konstantinidis K.T."/>
            <person name="Eloe-Fadrosh E.A."/>
            <person name="Kyrpides N.C."/>
            <person name="Woyke T."/>
        </authorList>
    </citation>
    <scope>NUCLEOTIDE SEQUENCE</scope>
    <source>
        <strain evidence="2">GVMAG-M-3300023174-137</strain>
    </source>
</reference>